<keyword evidence="2" id="KW-1185">Reference proteome</keyword>
<name>A0A9D3Y2K1_DREPO</name>
<gene>
    <name evidence="1" type="ORF">DPMN_192465</name>
</gene>
<evidence type="ECO:0000313" key="2">
    <source>
        <dbReference type="Proteomes" id="UP000828390"/>
    </source>
</evidence>
<reference evidence="1" key="1">
    <citation type="journal article" date="2019" name="bioRxiv">
        <title>The Genome of the Zebra Mussel, Dreissena polymorpha: A Resource for Invasive Species Research.</title>
        <authorList>
            <person name="McCartney M.A."/>
            <person name="Auch B."/>
            <person name="Kono T."/>
            <person name="Mallez S."/>
            <person name="Zhang Y."/>
            <person name="Obille A."/>
            <person name="Becker A."/>
            <person name="Abrahante J.E."/>
            <person name="Garbe J."/>
            <person name="Badalamenti J.P."/>
            <person name="Herman A."/>
            <person name="Mangelson H."/>
            <person name="Liachko I."/>
            <person name="Sullivan S."/>
            <person name="Sone E.D."/>
            <person name="Koren S."/>
            <person name="Silverstein K.A.T."/>
            <person name="Beckman K.B."/>
            <person name="Gohl D.M."/>
        </authorList>
    </citation>
    <scope>NUCLEOTIDE SEQUENCE</scope>
    <source>
        <strain evidence="1">Duluth1</strain>
        <tissue evidence="1">Whole animal</tissue>
    </source>
</reference>
<sequence length="124" mass="14402">MLVSRTVLFATCVLNVVIVFSTDVTFDNFYKERLLSYLRRKYPDNISDPANAGLTEMRESQLRYDFHKTLMPSAGVFSAMNKKAHLYKLKNRPISNRHTRITPFGQMLFPEVNSGGHHRMRYGK</sequence>
<dbReference type="EMBL" id="JAIWYP010000028">
    <property type="protein sequence ID" value="KAH3691919.1"/>
    <property type="molecule type" value="Genomic_DNA"/>
</dbReference>
<accession>A0A9D3Y2K1</accession>
<comment type="caution">
    <text evidence="1">The sequence shown here is derived from an EMBL/GenBank/DDBJ whole genome shotgun (WGS) entry which is preliminary data.</text>
</comment>
<protein>
    <submittedName>
        <fullName evidence="1">Uncharacterized protein</fullName>
    </submittedName>
</protein>
<proteinExistence type="predicted"/>
<reference evidence="1" key="2">
    <citation type="submission" date="2020-11" db="EMBL/GenBank/DDBJ databases">
        <authorList>
            <person name="McCartney M.A."/>
            <person name="Auch B."/>
            <person name="Kono T."/>
            <person name="Mallez S."/>
            <person name="Becker A."/>
            <person name="Gohl D.M."/>
            <person name="Silverstein K.A.T."/>
            <person name="Koren S."/>
            <person name="Bechman K.B."/>
            <person name="Herman A."/>
            <person name="Abrahante J.E."/>
            <person name="Garbe J."/>
        </authorList>
    </citation>
    <scope>NUCLEOTIDE SEQUENCE</scope>
    <source>
        <strain evidence="1">Duluth1</strain>
        <tissue evidence="1">Whole animal</tissue>
    </source>
</reference>
<organism evidence="1 2">
    <name type="scientific">Dreissena polymorpha</name>
    <name type="common">Zebra mussel</name>
    <name type="synonym">Mytilus polymorpha</name>
    <dbReference type="NCBI Taxonomy" id="45954"/>
    <lineage>
        <taxon>Eukaryota</taxon>
        <taxon>Metazoa</taxon>
        <taxon>Spiralia</taxon>
        <taxon>Lophotrochozoa</taxon>
        <taxon>Mollusca</taxon>
        <taxon>Bivalvia</taxon>
        <taxon>Autobranchia</taxon>
        <taxon>Heteroconchia</taxon>
        <taxon>Euheterodonta</taxon>
        <taxon>Imparidentia</taxon>
        <taxon>Neoheterodontei</taxon>
        <taxon>Myida</taxon>
        <taxon>Dreissenoidea</taxon>
        <taxon>Dreissenidae</taxon>
        <taxon>Dreissena</taxon>
    </lineage>
</organism>
<dbReference type="AlphaFoldDB" id="A0A9D3Y2K1"/>
<dbReference type="Proteomes" id="UP000828390">
    <property type="component" value="Unassembled WGS sequence"/>
</dbReference>
<evidence type="ECO:0000313" key="1">
    <source>
        <dbReference type="EMBL" id="KAH3691919.1"/>
    </source>
</evidence>